<proteinExistence type="predicted"/>
<comment type="caution">
    <text evidence="1">The sequence shown here is derived from an EMBL/GenBank/DDBJ whole genome shotgun (WGS) entry which is preliminary data.</text>
</comment>
<organism evidence="1">
    <name type="scientific">marine sediment metagenome</name>
    <dbReference type="NCBI Taxonomy" id="412755"/>
    <lineage>
        <taxon>unclassified sequences</taxon>
        <taxon>metagenomes</taxon>
        <taxon>ecological metagenomes</taxon>
    </lineage>
</organism>
<evidence type="ECO:0000313" key="1">
    <source>
        <dbReference type="EMBL" id="KKK65934.1"/>
    </source>
</evidence>
<gene>
    <name evidence="1" type="ORF">LCGC14_2969130</name>
</gene>
<feature type="non-terminal residue" evidence="1">
    <location>
        <position position="1"/>
    </location>
</feature>
<name>A0A0F8ZHQ3_9ZZZZ</name>
<dbReference type="EMBL" id="LAZR01060319">
    <property type="protein sequence ID" value="KKK65934.1"/>
    <property type="molecule type" value="Genomic_DNA"/>
</dbReference>
<sequence length="41" mass="4433">GIIGKEIWLHGAVNSIGCDSIADRATARIMKLPRIRQEGGE</sequence>
<dbReference type="AlphaFoldDB" id="A0A0F8ZHQ3"/>
<accession>A0A0F8ZHQ3</accession>
<reference evidence="1" key="1">
    <citation type="journal article" date="2015" name="Nature">
        <title>Complex archaea that bridge the gap between prokaryotes and eukaryotes.</title>
        <authorList>
            <person name="Spang A."/>
            <person name="Saw J.H."/>
            <person name="Jorgensen S.L."/>
            <person name="Zaremba-Niedzwiedzka K."/>
            <person name="Martijn J."/>
            <person name="Lind A.E."/>
            <person name="van Eijk R."/>
            <person name="Schleper C."/>
            <person name="Guy L."/>
            <person name="Ettema T.J."/>
        </authorList>
    </citation>
    <scope>NUCLEOTIDE SEQUENCE</scope>
</reference>
<protein>
    <submittedName>
        <fullName evidence="1">Uncharacterized protein</fullName>
    </submittedName>
</protein>